<dbReference type="Pfam" id="PF13568">
    <property type="entry name" value="OMP_b-brl_2"/>
    <property type="match status" value="1"/>
</dbReference>
<dbReference type="RefSeq" id="WP_309726990.1">
    <property type="nucleotide sequence ID" value="NZ_JAVDQA010000001.1"/>
</dbReference>
<feature type="domain" description="Outer membrane protein beta-barrel" evidence="1">
    <location>
        <begin position="19"/>
        <end position="188"/>
    </location>
</feature>
<evidence type="ECO:0000259" key="1">
    <source>
        <dbReference type="Pfam" id="PF13568"/>
    </source>
</evidence>
<protein>
    <recommendedName>
        <fullName evidence="1">Outer membrane protein beta-barrel domain-containing protein</fullName>
    </recommendedName>
</protein>
<evidence type="ECO:0000313" key="3">
    <source>
        <dbReference type="Proteomes" id="UP001257659"/>
    </source>
</evidence>
<name>A0ABU1K439_9FLAO</name>
<sequence length="214" mass="24136">MKNFALSFLFFFLFCSLGFAQKITYGLSLGANYISIETDGDDEGLYAGDSYSPYNKKGFPVNIGGYFDYSFNESFGVKANLFYSRNVDDYTIYLGNYKSEELDLIKSSIKFQPLLKFDVNKEYGKGFYLLAGPQLSFILNEEDARNNFDLEENFYKTTNIGANLGFGVQFSSLIGAEIIGYYGLSNWIDNENIDTSTAGAYFNLYINLASLINK</sequence>
<proteinExistence type="predicted"/>
<keyword evidence="3" id="KW-1185">Reference proteome</keyword>
<evidence type="ECO:0000313" key="2">
    <source>
        <dbReference type="EMBL" id="MDR6300081.1"/>
    </source>
</evidence>
<gene>
    <name evidence="2" type="ORF">GGR31_000697</name>
</gene>
<reference evidence="2 3" key="1">
    <citation type="submission" date="2023-07" db="EMBL/GenBank/DDBJ databases">
        <title>Genomic Encyclopedia of Type Strains, Phase IV (KMG-IV): sequencing the most valuable type-strain genomes for metagenomic binning, comparative biology and taxonomic classification.</title>
        <authorList>
            <person name="Goeker M."/>
        </authorList>
    </citation>
    <scope>NUCLEOTIDE SEQUENCE [LARGE SCALE GENOMIC DNA]</scope>
    <source>
        <strain evidence="2 3">DSM 102814</strain>
    </source>
</reference>
<comment type="caution">
    <text evidence="2">The sequence shown here is derived from an EMBL/GenBank/DDBJ whole genome shotgun (WGS) entry which is preliminary data.</text>
</comment>
<organism evidence="2 3">
    <name type="scientific">Mesonia maritima</name>
    <dbReference type="NCBI Taxonomy" id="1793873"/>
    <lineage>
        <taxon>Bacteria</taxon>
        <taxon>Pseudomonadati</taxon>
        <taxon>Bacteroidota</taxon>
        <taxon>Flavobacteriia</taxon>
        <taxon>Flavobacteriales</taxon>
        <taxon>Flavobacteriaceae</taxon>
        <taxon>Mesonia</taxon>
    </lineage>
</organism>
<dbReference type="InterPro" id="IPR025665">
    <property type="entry name" value="Beta-barrel_OMP_2"/>
</dbReference>
<dbReference type="Proteomes" id="UP001257659">
    <property type="component" value="Unassembled WGS sequence"/>
</dbReference>
<dbReference type="EMBL" id="JAVDQA010000001">
    <property type="protein sequence ID" value="MDR6300081.1"/>
    <property type="molecule type" value="Genomic_DNA"/>
</dbReference>
<accession>A0ABU1K439</accession>